<accession>A0A804RST3</accession>
<dbReference type="Gramene" id="Zm00001eb439680_T001">
    <property type="protein sequence ID" value="Zm00001eb439680_P001"/>
    <property type="gene ID" value="Zm00001eb439680"/>
</dbReference>
<organism evidence="2 3">
    <name type="scientific">Zea mays</name>
    <name type="common">Maize</name>
    <dbReference type="NCBI Taxonomy" id="4577"/>
    <lineage>
        <taxon>Eukaryota</taxon>
        <taxon>Viridiplantae</taxon>
        <taxon>Streptophyta</taxon>
        <taxon>Embryophyta</taxon>
        <taxon>Tracheophyta</taxon>
        <taxon>Spermatophyta</taxon>
        <taxon>Magnoliopsida</taxon>
        <taxon>Liliopsida</taxon>
        <taxon>Poales</taxon>
        <taxon>Poaceae</taxon>
        <taxon>PACMAD clade</taxon>
        <taxon>Panicoideae</taxon>
        <taxon>Andropogonodae</taxon>
        <taxon>Andropogoneae</taxon>
        <taxon>Tripsacinae</taxon>
        <taxon>Zea</taxon>
    </lineage>
</organism>
<protein>
    <submittedName>
        <fullName evidence="2">Uncharacterized protein</fullName>
    </submittedName>
</protein>
<feature type="compositionally biased region" description="Basic and acidic residues" evidence="1">
    <location>
        <begin position="1"/>
        <end position="10"/>
    </location>
</feature>
<dbReference type="EnsemblPlants" id="Zm00001eb439680_T001">
    <property type="protein sequence ID" value="Zm00001eb439680_P001"/>
    <property type="gene ID" value="Zm00001eb439680"/>
</dbReference>
<name>A0A804RST3_MAIZE</name>
<keyword evidence="3" id="KW-1185">Reference proteome</keyword>
<sequence length="96" mass="10630">MSDFGNRGHPDSSPQGDASPQLARKIPETLFGIFLRRSTMQELVAYGQSLFRSWRLHTPSNIDPWSIIGDDSSVFVATDRTSCFSRNIVSEDGGPL</sequence>
<evidence type="ECO:0000313" key="2">
    <source>
        <dbReference type="EnsemblPlants" id="Zm00001eb439680_P001"/>
    </source>
</evidence>
<dbReference type="Proteomes" id="UP000007305">
    <property type="component" value="Unassembled WGS sequence"/>
</dbReference>
<evidence type="ECO:0000256" key="1">
    <source>
        <dbReference type="SAM" id="MobiDB-lite"/>
    </source>
</evidence>
<dbReference type="InParanoid" id="A0A804RST3"/>
<reference evidence="2" key="1">
    <citation type="submission" date="2021-05" db="UniProtKB">
        <authorList>
            <consortium name="EnsemblPlants"/>
        </authorList>
    </citation>
    <scope>IDENTIFICATION</scope>
    <source>
        <strain evidence="2">cv. B73</strain>
    </source>
</reference>
<feature type="region of interest" description="Disordered" evidence="1">
    <location>
        <begin position="1"/>
        <end position="22"/>
    </location>
</feature>
<evidence type="ECO:0000313" key="3">
    <source>
        <dbReference type="Proteomes" id="UP000007305"/>
    </source>
</evidence>
<dbReference type="AlphaFoldDB" id="A0A804RST3"/>
<proteinExistence type="predicted"/>